<gene>
    <name evidence="1" type="ORF">OWV82_017235</name>
</gene>
<dbReference type="EMBL" id="CM051402">
    <property type="protein sequence ID" value="KAJ4711169.1"/>
    <property type="molecule type" value="Genomic_DNA"/>
</dbReference>
<name>A0ACC1XKB0_MELAZ</name>
<proteinExistence type="predicted"/>
<protein>
    <submittedName>
        <fullName evidence="1">Ribonuclease H protein</fullName>
    </submittedName>
</protein>
<accession>A0ACC1XKB0</accession>
<evidence type="ECO:0000313" key="2">
    <source>
        <dbReference type="Proteomes" id="UP001164539"/>
    </source>
</evidence>
<reference evidence="1 2" key="1">
    <citation type="journal article" date="2023" name="Science">
        <title>Complex scaffold remodeling in plant triterpene biosynthesis.</title>
        <authorList>
            <person name="De La Pena R."/>
            <person name="Hodgson H."/>
            <person name="Liu J.C."/>
            <person name="Stephenson M.J."/>
            <person name="Martin A.C."/>
            <person name="Owen C."/>
            <person name="Harkess A."/>
            <person name="Leebens-Mack J."/>
            <person name="Jimenez L.E."/>
            <person name="Osbourn A."/>
            <person name="Sattely E.S."/>
        </authorList>
    </citation>
    <scope>NUCLEOTIDE SEQUENCE [LARGE SCALE GENOMIC DNA]</scope>
    <source>
        <strain evidence="2">cv. JPN11</strain>
        <tissue evidence="1">Leaf</tissue>
    </source>
</reference>
<keyword evidence="2" id="KW-1185">Reference proteome</keyword>
<organism evidence="1 2">
    <name type="scientific">Melia azedarach</name>
    <name type="common">Chinaberry tree</name>
    <dbReference type="NCBI Taxonomy" id="155640"/>
    <lineage>
        <taxon>Eukaryota</taxon>
        <taxon>Viridiplantae</taxon>
        <taxon>Streptophyta</taxon>
        <taxon>Embryophyta</taxon>
        <taxon>Tracheophyta</taxon>
        <taxon>Spermatophyta</taxon>
        <taxon>Magnoliopsida</taxon>
        <taxon>eudicotyledons</taxon>
        <taxon>Gunneridae</taxon>
        <taxon>Pentapetalae</taxon>
        <taxon>rosids</taxon>
        <taxon>malvids</taxon>
        <taxon>Sapindales</taxon>
        <taxon>Meliaceae</taxon>
        <taxon>Melia</taxon>
    </lineage>
</organism>
<dbReference type="Proteomes" id="UP001164539">
    <property type="component" value="Chromosome 9"/>
</dbReference>
<evidence type="ECO:0000313" key="1">
    <source>
        <dbReference type="EMBL" id="KAJ4711169.1"/>
    </source>
</evidence>
<sequence length="359" mass="39488">MSCLSQVTSYSAAIIRGTRNLIARSSLHPQSCVPSWKTNFGNLSIKTIDLEYLLTRFRVQCYSSRKSSSAKTSRSRKSETEPVMDREKDEFFVVRKGDVVGVYKTLAECQAQVGSSICHPPVSVYKGYSLSKDAEEFLASHGLKNALYTIRAADLTEDLFGSLMPCPFQEPLSKKRSKDISELQIGEELGSTIISTYPLTKHVKLDHDEAQAASYDPHCCIVEFDGASKGNPGPAGAGAVLRTNDGSLICKLREGVGIATNNVAEYRGLILGLKYALEKGYTNICVQGDSKLVCNQVLGSWRARHHNMSNLCEEAKKLKEKFLSFHITHVLRHLNSEADAQANLGVQLADGQVTEECML</sequence>
<comment type="caution">
    <text evidence="1">The sequence shown here is derived from an EMBL/GenBank/DDBJ whole genome shotgun (WGS) entry which is preliminary data.</text>
</comment>